<protein>
    <submittedName>
        <fullName evidence="2">Uncharacterized protein</fullName>
    </submittedName>
</protein>
<keyword evidence="1" id="KW-0812">Transmembrane</keyword>
<evidence type="ECO:0000313" key="3">
    <source>
        <dbReference type="Proteomes" id="UP001218188"/>
    </source>
</evidence>
<organism evidence="2 3">
    <name type="scientific">Mycena alexandri</name>
    <dbReference type="NCBI Taxonomy" id="1745969"/>
    <lineage>
        <taxon>Eukaryota</taxon>
        <taxon>Fungi</taxon>
        <taxon>Dikarya</taxon>
        <taxon>Basidiomycota</taxon>
        <taxon>Agaricomycotina</taxon>
        <taxon>Agaricomycetes</taxon>
        <taxon>Agaricomycetidae</taxon>
        <taxon>Agaricales</taxon>
        <taxon>Marasmiineae</taxon>
        <taxon>Mycenaceae</taxon>
        <taxon>Mycena</taxon>
    </lineage>
</organism>
<evidence type="ECO:0000256" key="1">
    <source>
        <dbReference type="SAM" id="Phobius"/>
    </source>
</evidence>
<feature type="transmembrane region" description="Helical" evidence="1">
    <location>
        <begin position="42"/>
        <end position="62"/>
    </location>
</feature>
<gene>
    <name evidence="2" type="ORF">C8F04DRAFT_1193819</name>
</gene>
<accession>A0AAD6S8B8</accession>
<dbReference type="Proteomes" id="UP001218188">
    <property type="component" value="Unassembled WGS sequence"/>
</dbReference>
<name>A0AAD6S8B8_9AGAR</name>
<keyword evidence="1" id="KW-0472">Membrane</keyword>
<proteinExistence type="predicted"/>
<evidence type="ECO:0000313" key="2">
    <source>
        <dbReference type="EMBL" id="KAJ7023074.1"/>
    </source>
</evidence>
<keyword evidence="1" id="KW-1133">Transmembrane helix</keyword>
<dbReference type="EMBL" id="JARJCM010000195">
    <property type="protein sequence ID" value="KAJ7023074.1"/>
    <property type="molecule type" value="Genomic_DNA"/>
</dbReference>
<dbReference type="AlphaFoldDB" id="A0AAD6S8B8"/>
<sequence length="154" mass="17062">MSPLGHMLSVREETMVSGANEISATSSLTQSSSPAPVVPKTIPWLAVALLLCCVIAGISFSLRSRLTQRRRSKKGQAGWMPQERRLSTEKLLHPGWKKQPFALSIPAPAYTAVGDNIAPGQEDAVFRTTRDQRRALHVLYKPLAQIPPSPRFYW</sequence>
<reference evidence="2" key="1">
    <citation type="submission" date="2023-03" db="EMBL/GenBank/DDBJ databases">
        <title>Massive genome expansion in bonnet fungi (Mycena s.s.) driven by repeated elements and novel gene families across ecological guilds.</title>
        <authorList>
            <consortium name="Lawrence Berkeley National Laboratory"/>
            <person name="Harder C.B."/>
            <person name="Miyauchi S."/>
            <person name="Viragh M."/>
            <person name="Kuo A."/>
            <person name="Thoen E."/>
            <person name="Andreopoulos B."/>
            <person name="Lu D."/>
            <person name="Skrede I."/>
            <person name="Drula E."/>
            <person name="Henrissat B."/>
            <person name="Morin E."/>
            <person name="Kohler A."/>
            <person name="Barry K."/>
            <person name="LaButti K."/>
            <person name="Morin E."/>
            <person name="Salamov A."/>
            <person name="Lipzen A."/>
            <person name="Mereny Z."/>
            <person name="Hegedus B."/>
            <person name="Baldrian P."/>
            <person name="Stursova M."/>
            <person name="Weitz H."/>
            <person name="Taylor A."/>
            <person name="Grigoriev I.V."/>
            <person name="Nagy L.G."/>
            <person name="Martin F."/>
            <person name="Kauserud H."/>
        </authorList>
    </citation>
    <scope>NUCLEOTIDE SEQUENCE</scope>
    <source>
        <strain evidence="2">CBHHK200</strain>
    </source>
</reference>
<keyword evidence="3" id="KW-1185">Reference proteome</keyword>
<comment type="caution">
    <text evidence="2">The sequence shown here is derived from an EMBL/GenBank/DDBJ whole genome shotgun (WGS) entry which is preliminary data.</text>
</comment>